<evidence type="ECO:0000259" key="4">
    <source>
        <dbReference type="PROSITE" id="PS50113"/>
    </source>
</evidence>
<dbReference type="RefSeq" id="WP_093474005.1">
    <property type="nucleotide sequence ID" value="NZ_FOUI01000004.1"/>
</dbReference>
<organism evidence="6 7">
    <name type="scientific">Halopseudomonas yangmingensis</name>
    <dbReference type="NCBI Taxonomy" id="1720063"/>
    <lineage>
        <taxon>Bacteria</taxon>
        <taxon>Pseudomonadati</taxon>
        <taxon>Pseudomonadota</taxon>
        <taxon>Gammaproteobacteria</taxon>
        <taxon>Pseudomonadales</taxon>
        <taxon>Pseudomonadaceae</taxon>
        <taxon>Halopseudomonas</taxon>
    </lineage>
</organism>
<dbReference type="OrthoDB" id="5800589at2"/>
<dbReference type="Gene3D" id="3.30.70.270">
    <property type="match status" value="1"/>
</dbReference>
<dbReference type="GO" id="GO:0006355">
    <property type="term" value="P:regulation of DNA-templated transcription"/>
    <property type="evidence" value="ECO:0007669"/>
    <property type="project" value="InterPro"/>
</dbReference>
<dbReference type="InterPro" id="IPR000160">
    <property type="entry name" value="GGDEF_dom"/>
</dbReference>
<evidence type="ECO:0000256" key="1">
    <source>
        <dbReference type="ARBA" id="ARBA00001946"/>
    </source>
</evidence>
<feature type="domain" description="PAS" evidence="3">
    <location>
        <begin position="132"/>
        <end position="188"/>
    </location>
</feature>
<dbReference type="GO" id="GO:0005886">
    <property type="term" value="C:plasma membrane"/>
    <property type="evidence" value="ECO:0007669"/>
    <property type="project" value="UniProtKB-SubCell"/>
</dbReference>
<dbReference type="FunFam" id="3.30.70.270:FF:000001">
    <property type="entry name" value="Diguanylate cyclase domain protein"/>
    <property type="match status" value="1"/>
</dbReference>
<dbReference type="InterPro" id="IPR000700">
    <property type="entry name" value="PAS-assoc_C"/>
</dbReference>
<name>A0A1I4QEV5_9GAMM</name>
<dbReference type="Pfam" id="PF13426">
    <property type="entry name" value="PAS_9"/>
    <property type="match status" value="1"/>
</dbReference>
<gene>
    <name evidence="6" type="ORF">SAMN05216217_104133</name>
</gene>
<evidence type="ECO:0000313" key="6">
    <source>
        <dbReference type="EMBL" id="SFM38652.1"/>
    </source>
</evidence>
<dbReference type="PROSITE" id="PS50113">
    <property type="entry name" value="PAC"/>
    <property type="match status" value="2"/>
</dbReference>
<dbReference type="SUPFAM" id="SSF55785">
    <property type="entry name" value="PYP-like sensor domain (PAS domain)"/>
    <property type="match status" value="2"/>
</dbReference>
<dbReference type="PANTHER" id="PTHR46663:SF4">
    <property type="entry name" value="DIGUANYLATE CYCLASE DGCT-RELATED"/>
    <property type="match status" value="1"/>
</dbReference>
<dbReference type="Pfam" id="PF00990">
    <property type="entry name" value="GGDEF"/>
    <property type="match status" value="1"/>
</dbReference>
<dbReference type="InterPro" id="IPR000014">
    <property type="entry name" value="PAS"/>
</dbReference>
<accession>A0A1I4QEV5</accession>
<dbReference type="CDD" id="cd00130">
    <property type="entry name" value="PAS"/>
    <property type="match status" value="2"/>
</dbReference>
<comment type="cofactor">
    <cofactor evidence="1">
        <name>Mg(2+)</name>
        <dbReference type="ChEBI" id="CHEBI:18420"/>
    </cofactor>
</comment>
<protein>
    <submittedName>
        <fullName evidence="6">PAS domain S-box-containing protein/diguanylate cyclase (GGDEF) domain-containing protein</fullName>
    </submittedName>
</protein>
<dbReference type="InterPro" id="IPR035965">
    <property type="entry name" value="PAS-like_dom_sf"/>
</dbReference>
<dbReference type="InterPro" id="IPR013767">
    <property type="entry name" value="PAS_fold"/>
</dbReference>
<evidence type="ECO:0000259" key="3">
    <source>
        <dbReference type="PROSITE" id="PS50112"/>
    </source>
</evidence>
<dbReference type="PROSITE" id="PS50112">
    <property type="entry name" value="PAS"/>
    <property type="match status" value="2"/>
</dbReference>
<dbReference type="PANTHER" id="PTHR46663">
    <property type="entry name" value="DIGUANYLATE CYCLASE DGCT-RELATED"/>
    <property type="match status" value="1"/>
</dbReference>
<evidence type="ECO:0000313" key="7">
    <source>
        <dbReference type="Proteomes" id="UP000243629"/>
    </source>
</evidence>
<dbReference type="Proteomes" id="UP000243629">
    <property type="component" value="Unassembled WGS sequence"/>
</dbReference>
<dbReference type="Pfam" id="PF00989">
    <property type="entry name" value="PAS"/>
    <property type="match status" value="1"/>
</dbReference>
<dbReference type="InterPro" id="IPR029787">
    <property type="entry name" value="Nucleotide_cyclase"/>
</dbReference>
<feature type="domain" description="PAC" evidence="4">
    <location>
        <begin position="81"/>
        <end position="135"/>
    </location>
</feature>
<comment type="subcellular location">
    <subcellularLocation>
        <location evidence="2">Cell inner membrane</location>
    </subcellularLocation>
</comment>
<dbReference type="SMART" id="SM00091">
    <property type="entry name" value="PAS"/>
    <property type="match status" value="2"/>
</dbReference>
<dbReference type="SMART" id="SM00267">
    <property type="entry name" value="GGDEF"/>
    <property type="match status" value="1"/>
</dbReference>
<proteinExistence type="predicted"/>
<sequence length="423" mass="46746">MTDSLDKVLSSAMAQAFVPMLVTDAELSAGGPHIVFVNQAFCAMTGYSQNELLGQSPRVLQGADTDPQVLERLRGCLHQGEYFQGTAINYRKDGSPYWVEWNISPVRDQQGRISHYVSVQQDISSRIRAERERDLMTAALNATGASVMITDAQGLIKLVNRAFTRLTGYFPDELIGQTPALLKSGLHPPRFYAGLWQALMRGEPFSATFVNRRRDGSLYHASQSIAPITNEQGCITHFVSICKDVSDMVRREHRLREQANSDRLTGLSNRHAGEEALHALWQQAQLENGETFSLILADIDHFKLLNDTHGHLTGDRVLRAVARCLAEHSRNDDMAVRWGGEEFLLLLPGSDLHAALASAERLRMACHQVEDEQAGHPSLSFGVAEVSAGESIEQLIARADMALYSAKQSGRNQVRAAVQGLED</sequence>
<dbReference type="InterPro" id="IPR001610">
    <property type="entry name" value="PAC"/>
</dbReference>
<feature type="domain" description="PAC" evidence="4">
    <location>
        <begin position="203"/>
        <end position="257"/>
    </location>
</feature>
<dbReference type="InterPro" id="IPR052163">
    <property type="entry name" value="DGC-Regulatory_Protein"/>
</dbReference>
<dbReference type="GO" id="GO:0003824">
    <property type="term" value="F:catalytic activity"/>
    <property type="evidence" value="ECO:0007669"/>
    <property type="project" value="UniProtKB-ARBA"/>
</dbReference>
<keyword evidence="7" id="KW-1185">Reference proteome</keyword>
<evidence type="ECO:0000256" key="2">
    <source>
        <dbReference type="ARBA" id="ARBA00004533"/>
    </source>
</evidence>
<dbReference type="AlphaFoldDB" id="A0A1I4QEV5"/>
<dbReference type="STRING" id="1720063.SAMN05216217_104133"/>
<dbReference type="SMART" id="SM00086">
    <property type="entry name" value="PAC"/>
    <property type="match status" value="2"/>
</dbReference>
<dbReference type="InterPro" id="IPR043128">
    <property type="entry name" value="Rev_trsase/Diguanyl_cyclase"/>
</dbReference>
<evidence type="ECO:0000259" key="5">
    <source>
        <dbReference type="PROSITE" id="PS50887"/>
    </source>
</evidence>
<dbReference type="NCBIfam" id="TIGR00254">
    <property type="entry name" value="GGDEF"/>
    <property type="match status" value="1"/>
</dbReference>
<reference evidence="7" key="1">
    <citation type="submission" date="2016-10" db="EMBL/GenBank/DDBJ databases">
        <authorList>
            <person name="Varghese N."/>
            <person name="Submissions S."/>
        </authorList>
    </citation>
    <scope>NUCLEOTIDE SEQUENCE [LARGE SCALE GENOMIC DNA]</scope>
    <source>
        <strain evidence="7">DSM 24213</strain>
    </source>
</reference>
<dbReference type="CDD" id="cd01949">
    <property type="entry name" value="GGDEF"/>
    <property type="match status" value="1"/>
</dbReference>
<dbReference type="SUPFAM" id="SSF55073">
    <property type="entry name" value="Nucleotide cyclase"/>
    <property type="match status" value="1"/>
</dbReference>
<dbReference type="NCBIfam" id="TIGR00229">
    <property type="entry name" value="sensory_box"/>
    <property type="match status" value="2"/>
</dbReference>
<feature type="domain" description="PAS" evidence="3">
    <location>
        <begin position="5"/>
        <end position="80"/>
    </location>
</feature>
<feature type="domain" description="GGDEF" evidence="5">
    <location>
        <begin position="290"/>
        <end position="419"/>
    </location>
</feature>
<dbReference type="Gene3D" id="3.30.450.20">
    <property type="entry name" value="PAS domain"/>
    <property type="match status" value="2"/>
</dbReference>
<dbReference type="PROSITE" id="PS50887">
    <property type="entry name" value="GGDEF"/>
    <property type="match status" value="1"/>
</dbReference>
<dbReference type="EMBL" id="FOUI01000004">
    <property type="protein sequence ID" value="SFM38652.1"/>
    <property type="molecule type" value="Genomic_DNA"/>
</dbReference>